<feature type="domain" description="Glycosyltransferase 2-like" evidence="1">
    <location>
        <begin position="9"/>
        <end position="112"/>
    </location>
</feature>
<sequence>MNLCLYGTVYNNANFVRDSVKSFFSPIYDKIVIVDSFSTDGTYEILKEMEKEYNLTILRYKSSRGKGRDYAIRHCPDNSVTAYVDLDVIYNKNLERAMELNIDRLSVVGFQGTFIAYKETVVGKGGWKDLNAAEDSELVTRVGIEAFFPLVIGFNSRVVGLRESRYTSSKVSKLKRIWRVQTDHFRAGNNLDEVRLRRIPIYLPFYLSALLKGRYMNQKGIGNRLYSIYLFITNIKDPTDYGFDKNDVFYSLGIRDLELINRKMKVDLNSEFCSKIHDVKKALVRARHNFYRLYYYSEDFVKKFLDFNNAEIVKYE</sequence>
<dbReference type="AlphaFoldDB" id="A0AAE3FKV1"/>
<name>A0AAE3FKV1_9CREN</name>
<accession>A0AAE3FKV1</accession>
<proteinExistence type="predicted"/>
<dbReference type="InterPro" id="IPR001173">
    <property type="entry name" value="Glyco_trans_2-like"/>
</dbReference>
<dbReference type="InterPro" id="IPR029044">
    <property type="entry name" value="Nucleotide-diphossugar_trans"/>
</dbReference>
<dbReference type="CDD" id="cd00761">
    <property type="entry name" value="Glyco_tranf_GTA_type"/>
    <property type="match status" value="1"/>
</dbReference>
<organism evidence="2">
    <name type="scientific">Candidatus Aramenus sulfurataquae</name>
    <dbReference type="NCBI Taxonomy" id="1326980"/>
    <lineage>
        <taxon>Archaea</taxon>
        <taxon>Thermoproteota</taxon>
        <taxon>Thermoprotei</taxon>
        <taxon>Sulfolobales</taxon>
        <taxon>Sulfolobaceae</taxon>
        <taxon>Candidatus Aramenus</taxon>
    </lineage>
</organism>
<dbReference type="Pfam" id="PF00535">
    <property type="entry name" value="Glycos_transf_2"/>
    <property type="match status" value="1"/>
</dbReference>
<dbReference type="SUPFAM" id="SSF53448">
    <property type="entry name" value="Nucleotide-diphospho-sugar transferases"/>
    <property type="match status" value="1"/>
</dbReference>
<comment type="caution">
    <text evidence="2">The sequence shown here is derived from an EMBL/GenBank/DDBJ whole genome shotgun (WGS) entry which is preliminary data.</text>
</comment>
<reference evidence="2" key="1">
    <citation type="submission" date="2022-05" db="EMBL/GenBank/DDBJ databases">
        <title>Metagenome Sequencing of an Archaeal-Dominated Microbial Community from a Hot Spring at the Los Azufres Geothermal Field, Mexico.</title>
        <authorList>
            <person name="Marin-Paredes R."/>
            <person name="Martinez-Romero E."/>
            <person name="Servin-Garciduenas L.E."/>
        </authorList>
    </citation>
    <scope>NUCLEOTIDE SEQUENCE</scope>
    <source>
        <strain evidence="2">AZ1-454</strain>
    </source>
</reference>
<evidence type="ECO:0000259" key="1">
    <source>
        <dbReference type="Pfam" id="PF00535"/>
    </source>
</evidence>
<protein>
    <submittedName>
        <fullName evidence="2">Glycosyltransferase</fullName>
    </submittedName>
</protein>
<evidence type="ECO:0000313" key="2">
    <source>
        <dbReference type="EMBL" id="MCL7344725.1"/>
    </source>
</evidence>
<gene>
    <name evidence="2" type="ORF">TQ35_009170</name>
</gene>
<dbReference type="EMBL" id="JZWS02000029">
    <property type="protein sequence ID" value="MCL7344725.1"/>
    <property type="molecule type" value="Genomic_DNA"/>
</dbReference>
<dbReference type="Gene3D" id="3.90.550.10">
    <property type="entry name" value="Spore Coat Polysaccharide Biosynthesis Protein SpsA, Chain A"/>
    <property type="match status" value="1"/>
</dbReference>